<feature type="compositionally biased region" description="Basic and acidic residues" evidence="1">
    <location>
        <begin position="302"/>
        <end position="311"/>
    </location>
</feature>
<dbReference type="AlphaFoldDB" id="A0A284S8W1"/>
<reference evidence="3" key="1">
    <citation type="journal article" date="2017" name="Nat. Ecol. Evol.">
        <title>Genome expansion and lineage-specific genetic innovations in the forest pathogenic fungi Armillaria.</title>
        <authorList>
            <person name="Sipos G."/>
            <person name="Prasanna A.N."/>
            <person name="Walter M.C."/>
            <person name="O'Connor E."/>
            <person name="Balint B."/>
            <person name="Krizsan K."/>
            <person name="Kiss B."/>
            <person name="Hess J."/>
            <person name="Varga T."/>
            <person name="Slot J."/>
            <person name="Riley R."/>
            <person name="Boka B."/>
            <person name="Rigling D."/>
            <person name="Barry K."/>
            <person name="Lee J."/>
            <person name="Mihaltcheva S."/>
            <person name="LaButti K."/>
            <person name="Lipzen A."/>
            <person name="Waldron R."/>
            <person name="Moloney N.M."/>
            <person name="Sperisen C."/>
            <person name="Kredics L."/>
            <person name="Vagvoelgyi C."/>
            <person name="Patrignani A."/>
            <person name="Fitzpatrick D."/>
            <person name="Nagy I."/>
            <person name="Doyle S."/>
            <person name="Anderson J.B."/>
            <person name="Grigoriev I.V."/>
            <person name="Gueldener U."/>
            <person name="Muensterkoetter M."/>
            <person name="Nagy L.G."/>
        </authorList>
    </citation>
    <scope>NUCLEOTIDE SEQUENCE [LARGE SCALE GENOMIC DNA]</scope>
    <source>
        <strain evidence="3">C18/9</strain>
    </source>
</reference>
<feature type="compositionally biased region" description="Basic and acidic residues" evidence="1">
    <location>
        <begin position="78"/>
        <end position="87"/>
    </location>
</feature>
<evidence type="ECO:0000313" key="2">
    <source>
        <dbReference type="EMBL" id="SJL17447.1"/>
    </source>
</evidence>
<dbReference type="OrthoDB" id="3271139at2759"/>
<dbReference type="STRING" id="47428.A0A284S8W1"/>
<feature type="region of interest" description="Disordered" evidence="1">
    <location>
        <begin position="278"/>
        <end position="337"/>
    </location>
</feature>
<feature type="compositionally biased region" description="Basic and acidic residues" evidence="1">
    <location>
        <begin position="8"/>
        <end position="21"/>
    </location>
</feature>
<keyword evidence="3" id="KW-1185">Reference proteome</keyword>
<dbReference type="EMBL" id="FUEG01000044">
    <property type="protein sequence ID" value="SJL17447.1"/>
    <property type="molecule type" value="Genomic_DNA"/>
</dbReference>
<organism evidence="2 3">
    <name type="scientific">Armillaria ostoyae</name>
    <name type="common">Armillaria root rot fungus</name>
    <dbReference type="NCBI Taxonomy" id="47428"/>
    <lineage>
        <taxon>Eukaryota</taxon>
        <taxon>Fungi</taxon>
        <taxon>Dikarya</taxon>
        <taxon>Basidiomycota</taxon>
        <taxon>Agaricomycotina</taxon>
        <taxon>Agaricomycetes</taxon>
        <taxon>Agaricomycetidae</taxon>
        <taxon>Agaricales</taxon>
        <taxon>Marasmiineae</taxon>
        <taxon>Physalacriaceae</taxon>
        <taxon>Armillaria</taxon>
    </lineage>
</organism>
<feature type="region of interest" description="Disordered" evidence="1">
    <location>
        <begin position="1"/>
        <end position="21"/>
    </location>
</feature>
<feature type="compositionally biased region" description="Acidic residues" evidence="1">
    <location>
        <begin position="47"/>
        <end position="77"/>
    </location>
</feature>
<accession>A0A284S8W1</accession>
<gene>
    <name evidence="2" type="ORF">ARMOST_20997</name>
</gene>
<evidence type="ECO:0000256" key="1">
    <source>
        <dbReference type="SAM" id="MobiDB-lite"/>
    </source>
</evidence>
<evidence type="ECO:0000313" key="3">
    <source>
        <dbReference type="Proteomes" id="UP000219338"/>
    </source>
</evidence>
<protein>
    <recommendedName>
        <fullName evidence="4">Fungal-type protein kinase domain-containing protein</fullName>
    </recommendedName>
</protein>
<dbReference type="OMA" id="GRETHGQ"/>
<evidence type="ECO:0008006" key="4">
    <source>
        <dbReference type="Google" id="ProtNLM"/>
    </source>
</evidence>
<feature type="region of interest" description="Disordered" evidence="1">
    <location>
        <begin position="35"/>
        <end position="87"/>
    </location>
</feature>
<dbReference type="Proteomes" id="UP000219338">
    <property type="component" value="Unassembled WGS sequence"/>
</dbReference>
<feature type="compositionally biased region" description="Polar residues" evidence="1">
    <location>
        <begin position="284"/>
        <end position="301"/>
    </location>
</feature>
<name>A0A284S8W1_ARMOS</name>
<sequence length="578" mass="66177">MYDSDDMPEGRTTDHSLMETQTELKAHANYDAFVALEDNQESPAAEENGEDDEEEEEIEVEEEETEDELVEEGEAAQEDPKVDEAGRETHGQVSCYAGITMMLQHRSHLFMILICGPFARFIRWDRSSATVSERFDYTKKRTLIFNFYKCFAQLSPDQRGKDPSVSPLTDEDDDAIARAKFDLFDMDMWHGDAGPKPKRDIKIEDQKLLRIDMTFDNETRRFVVCAPKFDDGAFSPFGRSTRRSLAVDLDSSDLEDPEKPYEILLFMKDYWREDSPRTVEESGHLSSPRSTQRPPCSQNGDWQRRSQHGHDYTTACTSVAESAPGKPSPDLTGPQNILENYRQRPNDLLQRQELGDMYRGYDESPPGSVRQGVYFAPRYQCQKHHDHSRSPRIGRTGTWQFMSARLLGSFGTTHTLVDDRESSLWVLLYVALRYTPNSLQPVALHHDLKSWFQDSILGPRGDTGGVGKQFVLNDKQALPSFYVQGVNELLRELADVFAVRYQPEPSAEDDALYDFAKASSTPQMAENSPMGQYLAKIEKLNSPTWLFKTFRKHAKTMKVPHKRGKDWCKNACYSQEEF</sequence>
<proteinExistence type="predicted"/>